<feature type="coiled-coil region" evidence="1">
    <location>
        <begin position="78"/>
        <end position="105"/>
    </location>
</feature>
<dbReference type="AlphaFoldDB" id="B1IJ07"/>
<gene>
    <name evidence="2" type="ordered locus">CLD_2072</name>
</gene>
<dbReference type="RefSeq" id="WP_015957763.1">
    <property type="nucleotide sequence ID" value="NC_010516.1"/>
</dbReference>
<dbReference type="KEGG" id="cbb:CLD_2072"/>
<evidence type="ECO:0000313" key="2">
    <source>
        <dbReference type="EMBL" id="ACA44993.1"/>
    </source>
</evidence>
<dbReference type="HOGENOM" id="CLU_2057268_0_0_9"/>
<name>B1IJ07_CLOBK</name>
<sequence length="119" mass="14345">MFYYKLVNVRQENGVYDYKELDIDLFYKGYQVYPFNMRENNMCLVASSENIPSNGDLEQLIEKEYFQLKNMIEEENNTIVSKQEYKTQEERIEKLENDITILQNNSIEQKYNELMKGVK</sequence>
<organism evidence="2 3">
    <name type="scientific">Clostridium botulinum (strain Okra / Type B1)</name>
    <dbReference type="NCBI Taxonomy" id="498213"/>
    <lineage>
        <taxon>Bacteria</taxon>
        <taxon>Bacillati</taxon>
        <taxon>Bacillota</taxon>
        <taxon>Clostridia</taxon>
        <taxon>Eubacteriales</taxon>
        <taxon>Clostridiaceae</taxon>
        <taxon>Clostridium</taxon>
    </lineage>
</organism>
<proteinExistence type="predicted"/>
<keyword evidence="1" id="KW-0175">Coiled coil</keyword>
<dbReference type="Proteomes" id="UP000008541">
    <property type="component" value="Chromosome"/>
</dbReference>
<accession>B1IJ07</accession>
<evidence type="ECO:0000313" key="3">
    <source>
        <dbReference type="Proteomes" id="UP000008541"/>
    </source>
</evidence>
<protein>
    <submittedName>
        <fullName evidence="2">Uncharacterized protein</fullName>
    </submittedName>
</protein>
<reference evidence="2 3" key="1">
    <citation type="journal article" date="2007" name="PLoS ONE">
        <title>Analysis of the neurotoxin complex genes in Clostridium botulinum A1-A4 and B1 strains: BoNT/A3, /Ba4 and /B1 clusters are located within plasmids.</title>
        <authorList>
            <person name="Smith T.J."/>
            <person name="Hill K.K."/>
            <person name="Foley B.T."/>
            <person name="Detter J.C."/>
            <person name="Munk A.C."/>
            <person name="Bruce D.C."/>
            <person name="Doggett N.A."/>
            <person name="Smith L.A."/>
            <person name="Marks J.D."/>
            <person name="Xie G."/>
            <person name="Brettin T.S."/>
        </authorList>
    </citation>
    <scope>NUCLEOTIDE SEQUENCE [LARGE SCALE GENOMIC DNA]</scope>
    <source>
        <strain evidence="3">Okra / Type B1</strain>
    </source>
</reference>
<evidence type="ECO:0000256" key="1">
    <source>
        <dbReference type="SAM" id="Coils"/>
    </source>
</evidence>
<dbReference type="EMBL" id="CP000939">
    <property type="protein sequence ID" value="ACA44993.1"/>
    <property type="molecule type" value="Genomic_DNA"/>
</dbReference>